<proteinExistence type="predicted"/>
<reference evidence="2 3" key="1">
    <citation type="submission" date="2019-10" db="EMBL/GenBank/DDBJ databases">
        <title>Rubrobacter sp nov SCSIO 52915 isolated from a deep-sea sediment in the South China Sea.</title>
        <authorList>
            <person name="Chen R.W."/>
        </authorList>
    </citation>
    <scope>NUCLEOTIDE SEQUENCE [LARGE SCALE GENOMIC DNA]</scope>
    <source>
        <strain evidence="2 3">SCSIO 52915</strain>
    </source>
</reference>
<organism evidence="2 3">
    <name type="scientific">Rubrobacter marinus</name>
    <dbReference type="NCBI Taxonomy" id="2653852"/>
    <lineage>
        <taxon>Bacteria</taxon>
        <taxon>Bacillati</taxon>
        <taxon>Actinomycetota</taxon>
        <taxon>Rubrobacteria</taxon>
        <taxon>Rubrobacterales</taxon>
        <taxon>Rubrobacteraceae</taxon>
        <taxon>Rubrobacter</taxon>
    </lineage>
</organism>
<feature type="transmembrane region" description="Helical" evidence="1">
    <location>
        <begin position="38"/>
        <end position="57"/>
    </location>
</feature>
<feature type="transmembrane region" description="Helical" evidence="1">
    <location>
        <begin position="173"/>
        <end position="195"/>
    </location>
</feature>
<dbReference type="Proteomes" id="UP000502706">
    <property type="component" value="Chromosome"/>
</dbReference>
<dbReference type="EMBL" id="CP045121">
    <property type="protein sequence ID" value="QIN79697.1"/>
    <property type="molecule type" value="Genomic_DNA"/>
</dbReference>
<accession>A0A6G8Q027</accession>
<evidence type="ECO:0000313" key="3">
    <source>
        <dbReference type="Proteomes" id="UP000502706"/>
    </source>
</evidence>
<keyword evidence="1" id="KW-1133">Transmembrane helix</keyword>
<evidence type="ECO:0000256" key="1">
    <source>
        <dbReference type="SAM" id="Phobius"/>
    </source>
</evidence>
<feature type="transmembrane region" description="Helical" evidence="1">
    <location>
        <begin position="69"/>
        <end position="90"/>
    </location>
</feature>
<keyword evidence="1" id="KW-0812">Transmembrane</keyword>
<dbReference type="AlphaFoldDB" id="A0A6G8Q027"/>
<dbReference type="KEGG" id="rmar:GBA65_15475"/>
<feature type="transmembrane region" description="Helical" evidence="1">
    <location>
        <begin position="202"/>
        <end position="224"/>
    </location>
</feature>
<feature type="transmembrane region" description="Helical" evidence="1">
    <location>
        <begin position="110"/>
        <end position="131"/>
    </location>
</feature>
<dbReference type="RefSeq" id="WP_166397370.1">
    <property type="nucleotide sequence ID" value="NZ_CP045121.1"/>
</dbReference>
<evidence type="ECO:0000313" key="2">
    <source>
        <dbReference type="EMBL" id="QIN79697.1"/>
    </source>
</evidence>
<gene>
    <name evidence="2" type="ORF">GBA65_15475</name>
</gene>
<feature type="transmembrane region" description="Helical" evidence="1">
    <location>
        <begin position="138"/>
        <end position="161"/>
    </location>
</feature>
<name>A0A6G8Q027_9ACTN</name>
<protein>
    <submittedName>
        <fullName evidence="2">Uncharacterized protein</fullName>
    </submittedName>
</protein>
<keyword evidence="1" id="KW-0472">Membrane</keyword>
<feature type="transmembrane region" description="Helical" evidence="1">
    <location>
        <begin position="253"/>
        <end position="272"/>
    </location>
</feature>
<keyword evidence="3" id="KW-1185">Reference proteome</keyword>
<sequence length="290" mass="30236">MGTLGVVAVFVALAGVYWDVSWHVTIGRETFWVPPHRLIYSGTAVFFVATVCALSLTRRRAGSLWATGRAGAGFAVAALGSMIQVSAAPLDDLWHEMYGLDVTVWSPPHLMGAAGALVGIYGLATALGTGLHRDEGSFGWAGVNVLLLFAAALSLSLFVLGPLDFRLDRRDALFYPLLAGPLAAIPIVAAARYVGRFGAATAVALVYVGFRVVALGIFVGMGAFENPGPPVFVLLAALTVDLALLGRKDGRGVLGAAVLFGPALVLGSGPSGRSCRCRTGSRCRSRPRSP</sequence>